<organism evidence="2 3">
    <name type="scientific">Acetobacter tropicalis</name>
    <dbReference type="NCBI Taxonomy" id="104102"/>
    <lineage>
        <taxon>Bacteria</taxon>
        <taxon>Pseudomonadati</taxon>
        <taxon>Pseudomonadota</taxon>
        <taxon>Alphaproteobacteria</taxon>
        <taxon>Acetobacterales</taxon>
        <taxon>Acetobacteraceae</taxon>
        <taxon>Acetobacter</taxon>
    </lineage>
</organism>
<accession>A0A149TSD0</accession>
<comment type="caution">
    <text evidence="2">The sequence shown here is derived from an EMBL/GenBank/DDBJ whole genome shotgun (WGS) entry which is preliminary data.</text>
</comment>
<reference evidence="2 3" key="1">
    <citation type="submission" date="2015-06" db="EMBL/GenBank/DDBJ databases">
        <title>Improved classification and identification of acetic acid bacteria using matrix-assisted laser desorption/ionization time-of-flight mass spectrometry; Gluconobacter nephelii and Gluconobacter uchimurae are later heterotypic synonyms of Gluconobacter japonicus and Gluconobacter oxydans, respectively.</title>
        <authorList>
            <person name="Li L."/>
            <person name="Cleenwerck I."/>
            <person name="De Vuyst L."/>
            <person name="Vandamme P."/>
        </authorList>
    </citation>
    <scope>NUCLEOTIDE SEQUENCE [LARGE SCALE GENOMIC DNA]</scope>
    <source>
        <strain evidence="2 3">LMG 1663</strain>
    </source>
</reference>
<feature type="domain" description="NAD-dependent epimerase/dehydratase" evidence="1">
    <location>
        <begin position="3"/>
        <end position="239"/>
    </location>
</feature>
<dbReference type="OrthoDB" id="9795501at2"/>
<dbReference type="PANTHER" id="PTHR43245:SF23">
    <property type="entry name" value="NAD(P)-BINDING DOMAIN-CONTAINING PROTEIN"/>
    <property type="match status" value="1"/>
</dbReference>
<gene>
    <name evidence="2" type="ORF">AD947_12340</name>
</gene>
<dbReference type="Gene3D" id="3.40.50.720">
    <property type="entry name" value="NAD(P)-binding Rossmann-like Domain"/>
    <property type="match status" value="1"/>
</dbReference>
<evidence type="ECO:0000259" key="1">
    <source>
        <dbReference type="Pfam" id="PF01370"/>
    </source>
</evidence>
<dbReference type="AlphaFoldDB" id="A0A149TSD0"/>
<dbReference type="RefSeq" id="WP_061488581.1">
    <property type="nucleotide sequence ID" value="NZ_LHZT01000128.1"/>
</dbReference>
<dbReference type="SUPFAM" id="SSF51735">
    <property type="entry name" value="NAD(P)-binding Rossmann-fold domains"/>
    <property type="match status" value="1"/>
</dbReference>
<dbReference type="InterPro" id="IPR050177">
    <property type="entry name" value="Lipid_A_modif_metabolic_enz"/>
</dbReference>
<evidence type="ECO:0000313" key="3">
    <source>
        <dbReference type="Proteomes" id="UP000075411"/>
    </source>
</evidence>
<dbReference type="InterPro" id="IPR001509">
    <property type="entry name" value="Epimerase_deHydtase"/>
</dbReference>
<evidence type="ECO:0000313" key="2">
    <source>
        <dbReference type="EMBL" id="KXV56103.1"/>
    </source>
</evidence>
<sequence>MHILVIGNMGYVGPVVCRHLRNQFPDAHISGYDTALFADHLTCEGPVPEIVLNEQHFGDVRRFSPSVLNGVDAVIYLAAISNDPMGQKFGKVTDEVNRESCITIARLSILAGVRHFAFASSCSVYGCASEKALTENDVTNPLTAYARSKIEAENDLKKLATDKMFISCLRFATACGFSERLRLDLVLNDFVATALRTKKIHVLSDGSPWRPLIDIRDMARIFEWAITRSGEQFIIVNAGCNDANYTVKNLADAVASQIPGTTVDINHDAPPDRRSYRVDFSYLSVLAAKFIPQLSLGDSISSLIDGITRCNHHQVSTAPSKLTRLHTLSALIETGKVNSSLYWSENSNPQCQSISEKLSTVS</sequence>
<protein>
    <submittedName>
        <fullName evidence="2">NAD-dependent epimerase</fullName>
    </submittedName>
</protein>
<dbReference type="EMBL" id="LHZT01000128">
    <property type="protein sequence ID" value="KXV56103.1"/>
    <property type="molecule type" value="Genomic_DNA"/>
</dbReference>
<proteinExistence type="predicted"/>
<dbReference type="Pfam" id="PF01370">
    <property type="entry name" value="Epimerase"/>
    <property type="match status" value="1"/>
</dbReference>
<dbReference type="CDD" id="cd08946">
    <property type="entry name" value="SDR_e"/>
    <property type="match status" value="1"/>
</dbReference>
<dbReference type="Proteomes" id="UP000075411">
    <property type="component" value="Unassembled WGS sequence"/>
</dbReference>
<name>A0A149TSD0_9PROT</name>
<dbReference type="InterPro" id="IPR036291">
    <property type="entry name" value="NAD(P)-bd_dom_sf"/>
</dbReference>
<dbReference type="PANTHER" id="PTHR43245">
    <property type="entry name" value="BIFUNCTIONAL POLYMYXIN RESISTANCE PROTEIN ARNA"/>
    <property type="match status" value="1"/>
</dbReference>
<dbReference type="PATRIC" id="fig|104102.12.peg.3136"/>